<reference evidence="2 3" key="1">
    <citation type="submission" date="2017-10" db="EMBL/GenBank/DDBJ databases">
        <title>FDA dAtabase for Regulatory Grade micrObial Sequences (FDA-ARGOS): Supporting development and validation of Infectious Disease Dx tests.</title>
        <authorList>
            <person name="Campos J."/>
            <person name="Goldberg B."/>
            <person name="Tallon L.J."/>
            <person name="Sadzewicz L."/>
            <person name="Sengamalay N."/>
            <person name="Ott S."/>
            <person name="Godinez A."/>
            <person name="Nagaraj S."/>
            <person name="Vyas G."/>
            <person name="Aluvathingal J."/>
            <person name="Nadendla S."/>
            <person name="Geyer C."/>
            <person name="Nandy P."/>
            <person name="Hobson J."/>
            <person name="Sichtig H."/>
        </authorList>
    </citation>
    <scope>NUCLEOTIDE SEQUENCE [LARGE SCALE GENOMIC DNA]</scope>
    <source>
        <strain evidence="2 3">FDAARGOS_185</strain>
    </source>
</reference>
<name>A0A8B5W584_ENTAV</name>
<dbReference type="EMBL" id="PDXQ01000001">
    <property type="protein sequence ID" value="TRZ34514.1"/>
    <property type="molecule type" value="Genomic_DNA"/>
</dbReference>
<gene>
    <name evidence="2" type="ORF">AUF17_10660</name>
</gene>
<dbReference type="SUPFAM" id="SSF55804">
    <property type="entry name" value="Phoshotransferase/anion transport protein"/>
    <property type="match status" value="1"/>
</dbReference>
<protein>
    <recommendedName>
        <fullName evidence="1">PTS EIIA type-2 domain-containing protein</fullName>
    </recommendedName>
</protein>
<dbReference type="RefSeq" id="WP_144325201.1">
    <property type="nucleotide sequence ID" value="NZ_JAJCJG010000086.1"/>
</dbReference>
<sequence>MEKDLLDNLVVILDENYESDVDLFRKVIDSDKVRPFVKDSYFDAIVAREEEYPTGITGPFIDFAIPHTDPQHLVEPFVAVVRPKESVQFNPMGMAEEKAEAKLIVMLGIQKGGQQIEMLQKLMAFFMEESAIDSIFKTNEEEQIRTKMRKVLA</sequence>
<accession>A0A8B5W584</accession>
<feature type="domain" description="PTS EIIA type-2" evidence="1">
    <location>
        <begin position="4"/>
        <end position="151"/>
    </location>
</feature>
<evidence type="ECO:0000259" key="1">
    <source>
        <dbReference type="PROSITE" id="PS51094"/>
    </source>
</evidence>
<dbReference type="AlphaFoldDB" id="A0A8B5W584"/>
<evidence type="ECO:0000313" key="3">
    <source>
        <dbReference type="Proteomes" id="UP000316316"/>
    </source>
</evidence>
<dbReference type="PROSITE" id="PS51094">
    <property type="entry name" value="PTS_EIIA_TYPE_2"/>
    <property type="match status" value="1"/>
</dbReference>
<dbReference type="CDD" id="cd00211">
    <property type="entry name" value="PTS_IIA_fru"/>
    <property type="match status" value="1"/>
</dbReference>
<dbReference type="InterPro" id="IPR051541">
    <property type="entry name" value="PTS_SugarTrans_NitroReg"/>
</dbReference>
<dbReference type="PANTHER" id="PTHR47738">
    <property type="entry name" value="PTS SYSTEM FRUCTOSE-LIKE EIIA COMPONENT-RELATED"/>
    <property type="match status" value="1"/>
</dbReference>
<dbReference type="InterPro" id="IPR016152">
    <property type="entry name" value="PTrfase/Anion_transptr"/>
</dbReference>
<organism evidence="2 3">
    <name type="scientific">Enterococcus avium</name>
    <name type="common">Streptococcus avium</name>
    <dbReference type="NCBI Taxonomy" id="33945"/>
    <lineage>
        <taxon>Bacteria</taxon>
        <taxon>Bacillati</taxon>
        <taxon>Bacillota</taxon>
        <taxon>Bacilli</taxon>
        <taxon>Lactobacillales</taxon>
        <taxon>Enterococcaceae</taxon>
        <taxon>Enterococcus</taxon>
    </lineage>
</organism>
<proteinExistence type="predicted"/>
<dbReference type="InterPro" id="IPR002178">
    <property type="entry name" value="PTS_EIIA_type-2_dom"/>
</dbReference>
<comment type="caution">
    <text evidence="2">The sequence shown here is derived from an EMBL/GenBank/DDBJ whole genome shotgun (WGS) entry which is preliminary data.</text>
</comment>
<dbReference type="PANTHER" id="PTHR47738:SF3">
    <property type="entry name" value="PHOSPHOTRANSFERASE SYSTEM MANNITOL_FRUCTOSE-SPECIFIC IIA DOMAIN CONTAINING PROTEIN"/>
    <property type="match status" value="1"/>
</dbReference>
<dbReference type="Gene3D" id="3.40.930.10">
    <property type="entry name" value="Mannitol-specific EII, Chain A"/>
    <property type="match status" value="1"/>
</dbReference>
<dbReference type="Pfam" id="PF00359">
    <property type="entry name" value="PTS_EIIA_2"/>
    <property type="match status" value="1"/>
</dbReference>
<dbReference type="Proteomes" id="UP000316316">
    <property type="component" value="Unassembled WGS sequence"/>
</dbReference>
<evidence type="ECO:0000313" key="2">
    <source>
        <dbReference type="EMBL" id="TRZ34514.1"/>
    </source>
</evidence>